<evidence type="ECO:0000256" key="4">
    <source>
        <dbReference type="ARBA" id="ARBA00023136"/>
    </source>
</evidence>
<feature type="domain" description="Thioesterase" evidence="7">
    <location>
        <begin position="159"/>
        <end position="239"/>
    </location>
</feature>
<gene>
    <name evidence="8" type="ORF">IWQ60_000243</name>
</gene>
<protein>
    <recommendedName>
        <fullName evidence="10">DUF202 domain-containing protein</fullName>
    </recommendedName>
</protein>
<dbReference type="OrthoDB" id="199599at2759"/>
<dbReference type="Proteomes" id="UP001150569">
    <property type="component" value="Unassembled WGS sequence"/>
</dbReference>
<feature type="domain" description="DUF202" evidence="6">
    <location>
        <begin position="18"/>
        <end position="82"/>
    </location>
</feature>
<dbReference type="Pfam" id="PF03061">
    <property type="entry name" value="4HBT"/>
    <property type="match status" value="1"/>
</dbReference>
<dbReference type="InterPro" id="IPR003807">
    <property type="entry name" value="DUF202"/>
</dbReference>
<evidence type="ECO:0000256" key="2">
    <source>
        <dbReference type="ARBA" id="ARBA00022692"/>
    </source>
</evidence>
<evidence type="ECO:0008006" key="10">
    <source>
        <dbReference type="Google" id="ProtNLM"/>
    </source>
</evidence>
<dbReference type="InterPro" id="IPR006683">
    <property type="entry name" value="Thioestr_dom"/>
</dbReference>
<evidence type="ECO:0000256" key="1">
    <source>
        <dbReference type="ARBA" id="ARBA00004127"/>
    </source>
</evidence>
<dbReference type="AlphaFoldDB" id="A0A9W8AJB8"/>
<evidence type="ECO:0000259" key="6">
    <source>
        <dbReference type="Pfam" id="PF02656"/>
    </source>
</evidence>
<keyword evidence="9" id="KW-1185">Reference proteome</keyword>
<organism evidence="8 9">
    <name type="scientific">Tieghemiomyces parasiticus</name>
    <dbReference type="NCBI Taxonomy" id="78921"/>
    <lineage>
        <taxon>Eukaryota</taxon>
        <taxon>Fungi</taxon>
        <taxon>Fungi incertae sedis</taxon>
        <taxon>Zoopagomycota</taxon>
        <taxon>Kickxellomycotina</taxon>
        <taxon>Dimargaritomycetes</taxon>
        <taxon>Dimargaritales</taxon>
        <taxon>Dimargaritaceae</taxon>
        <taxon>Tieghemiomyces</taxon>
    </lineage>
</organism>
<accession>A0A9W8AJB8</accession>
<dbReference type="GO" id="GO:0012505">
    <property type="term" value="C:endomembrane system"/>
    <property type="evidence" value="ECO:0007669"/>
    <property type="project" value="UniProtKB-SubCell"/>
</dbReference>
<reference evidence="8" key="1">
    <citation type="submission" date="2022-07" db="EMBL/GenBank/DDBJ databases">
        <title>Phylogenomic reconstructions and comparative analyses of Kickxellomycotina fungi.</title>
        <authorList>
            <person name="Reynolds N.K."/>
            <person name="Stajich J.E."/>
            <person name="Barry K."/>
            <person name="Grigoriev I.V."/>
            <person name="Crous P."/>
            <person name="Smith M.E."/>
        </authorList>
    </citation>
    <scope>NUCLEOTIDE SEQUENCE</scope>
    <source>
        <strain evidence="8">RSA 861</strain>
    </source>
</reference>
<feature type="transmembrane region" description="Helical" evidence="5">
    <location>
        <begin position="97"/>
        <end position="114"/>
    </location>
</feature>
<proteinExistence type="predicted"/>
<dbReference type="Gene3D" id="3.10.129.10">
    <property type="entry name" value="Hotdog Thioesterase"/>
    <property type="match status" value="1"/>
</dbReference>
<sequence>MASVPHHRALPHQLSVARDHLSYERTFLSFFRLSLTAAVLGAALYLNSSRFLDVPTGRALSYTWFGVAFLTFILTGLAYLTLLRGYWTSQSQHNHHVLFYVVTLGALAVVYVTTTEMTVGATTRYADSVLRRISPVTTDKSGGIFTFMPSQEETNMSANLHGGCSATLLSYAGRMYCRLQGPSPSDIGGSEQALPTTSDFTVHCVSAGNLHELYTIDIRAVKVGRNMTFLRGELSQGTPARVVAYSTQTLGALPAKV</sequence>
<evidence type="ECO:0000313" key="8">
    <source>
        <dbReference type="EMBL" id="KAJ1930545.1"/>
    </source>
</evidence>
<keyword evidence="2 5" id="KW-0812">Transmembrane</keyword>
<comment type="subcellular location">
    <subcellularLocation>
        <location evidence="1">Endomembrane system</location>
        <topology evidence="1">Multi-pass membrane protein</topology>
    </subcellularLocation>
</comment>
<evidence type="ECO:0000259" key="7">
    <source>
        <dbReference type="Pfam" id="PF03061"/>
    </source>
</evidence>
<feature type="transmembrane region" description="Helical" evidence="5">
    <location>
        <begin position="59"/>
        <end position="82"/>
    </location>
</feature>
<keyword evidence="3 5" id="KW-1133">Transmembrane helix</keyword>
<name>A0A9W8AJB8_9FUNG</name>
<keyword evidence="4 5" id="KW-0472">Membrane</keyword>
<dbReference type="InterPro" id="IPR029069">
    <property type="entry name" value="HotDog_dom_sf"/>
</dbReference>
<evidence type="ECO:0000256" key="3">
    <source>
        <dbReference type="ARBA" id="ARBA00022989"/>
    </source>
</evidence>
<comment type="caution">
    <text evidence="8">The sequence shown here is derived from an EMBL/GenBank/DDBJ whole genome shotgun (WGS) entry which is preliminary data.</text>
</comment>
<evidence type="ECO:0000313" key="9">
    <source>
        <dbReference type="Proteomes" id="UP001150569"/>
    </source>
</evidence>
<feature type="transmembrane region" description="Helical" evidence="5">
    <location>
        <begin position="27"/>
        <end position="47"/>
    </location>
</feature>
<dbReference type="EMBL" id="JANBPT010000005">
    <property type="protein sequence ID" value="KAJ1930545.1"/>
    <property type="molecule type" value="Genomic_DNA"/>
</dbReference>
<dbReference type="Pfam" id="PF02656">
    <property type="entry name" value="DUF202"/>
    <property type="match status" value="1"/>
</dbReference>
<evidence type="ECO:0000256" key="5">
    <source>
        <dbReference type="SAM" id="Phobius"/>
    </source>
</evidence>
<dbReference type="SUPFAM" id="SSF54637">
    <property type="entry name" value="Thioesterase/thiol ester dehydrase-isomerase"/>
    <property type="match status" value="1"/>
</dbReference>